<protein>
    <submittedName>
        <fullName evidence="1">Uncharacterized protein</fullName>
    </submittedName>
</protein>
<organism evidence="1">
    <name type="scientific">Anguilla anguilla</name>
    <name type="common">European freshwater eel</name>
    <name type="synonym">Muraena anguilla</name>
    <dbReference type="NCBI Taxonomy" id="7936"/>
    <lineage>
        <taxon>Eukaryota</taxon>
        <taxon>Metazoa</taxon>
        <taxon>Chordata</taxon>
        <taxon>Craniata</taxon>
        <taxon>Vertebrata</taxon>
        <taxon>Euteleostomi</taxon>
        <taxon>Actinopterygii</taxon>
        <taxon>Neopterygii</taxon>
        <taxon>Teleostei</taxon>
        <taxon>Anguilliformes</taxon>
        <taxon>Anguillidae</taxon>
        <taxon>Anguilla</taxon>
    </lineage>
</organism>
<name>A0A0E9Y1U7_ANGAN</name>
<proteinExistence type="predicted"/>
<sequence>MRTVTVSIARVSYEDEGSPALVCCTGCAFIHCAMRPSWSWARS</sequence>
<accession>A0A0E9Y1U7</accession>
<dbReference type="EMBL" id="GBXM01000462">
    <property type="protein sequence ID" value="JAI08116.1"/>
    <property type="molecule type" value="Transcribed_RNA"/>
</dbReference>
<reference evidence="1" key="1">
    <citation type="submission" date="2014-11" db="EMBL/GenBank/DDBJ databases">
        <authorList>
            <person name="Amaro Gonzalez C."/>
        </authorList>
    </citation>
    <scope>NUCLEOTIDE SEQUENCE</scope>
</reference>
<evidence type="ECO:0000313" key="1">
    <source>
        <dbReference type="EMBL" id="JAI08116.1"/>
    </source>
</evidence>
<dbReference type="AlphaFoldDB" id="A0A0E9Y1U7"/>
<reference evidence="1" key="2">
    <citation type="journal article" date="2015" name="Fish Shellfish Immunol.">
        <title>Early steps in the European eel (Anguilla anguilla)-Vibrio vulnificus interaction in the gills: Role of the RtxA13 toxin.</title>
        <authorList>
            <person name="Callol A."/>
            <person name="Pajuelo D."/>
            <person name="Ebbesson L."/>
            <person name="Teles M."/>
            <person name="MacKenzie S."/>
            <person name="Amaro C."/>
        </authorList>
    </citation>
    <scope>NUCLEOTIDE SEQUENCE</scope>
</reference>